<name>A0A8J4CEN9_9CHLO</name>
<evidence type="ECO:0000313" key="2">
    <source>
        <dbReference type="EMBL" id="GIL80251.1"/>
    </source>
</evidence>
<reference evidence="2" key="1">
    <citation type="journal article" date="2021" name="Proc. Natl. Acad. Sci. U.S.A.">
        <title>Three genomes in the algal genus Volvox reveal the fate of a haploid sex-determining region after a transition to homothallism.</title>
        <authorList>
            <person name="Yamamoto K."/>
            <person name="Hamaji T."/>
            <person name="Kawai-Toyooka H."/>
            <person name="Matsuzaki R."/>
            <person name="Takahashi F."/>
            <person name="Nishimura Y."/>
            <person name="Kawachi M."/>
            <person name="Noguchi H."/>
            <person name="Minakuchi Y."/>
            <person name="Umen J.G."/>
            <person name="Toyoda A."/>
            <person name="Nozaki H."/>
        </authorList>
    </citation>
    <scope>NUCLEOTIDE SEQUENCE</scope>
    <source>
        <strain evidence="2">NIES-3786</strain>
    </source>
</reference>
<comment type="caution">
    <text evidence="2">The sequence shown here is derived from an EMBL/GenBank/DDBJ whole genome shotgun (WGS) entry which is preliminary data.</text>
</comment>
<feature type="region of interest" description="Disordered" evidence="1">
    <location>
        <begin position="1"/>
        <end position="52"/>
    </location>
</feature>
<dbReference type="Proteomes" id="UP000747110">
    <property type="component" value="Unassembled WGS sequence"/>
</dbReference>
<gene>
    <name evidence="2" type="ORF">Vretifemale_9419</name>
</gene>
<organism evidence="2 3">
    <name type="scientific">Volvox reticuliferus</name>
    <dbReference type="NCBI Taxonomy" id="1737510"/>
    <lineage>
        <taxon>Eukaryota</taxon>
        <taxon>Viridiplantae</taxon>
        <taxon>Chlorophyta</taxon>
        <taxon>core chlorophytes</taxon>
        <taxon>Chlorophyceae</taxon>
        <taxon>CS clade</taxon>
        <taxon>Chlamydomonadales</taxon>
        <taxon>Volvocaceae</taxon>
        <taxon>Volvox</taxon>
    </lineage>
</organism>
<protein>
    <submittedName>
        <fullName evidence="2">Uncharacterized protein</fullName>
    </submittedName>
</protein>
<keyword evidence="3" id="KW-1185">Reference proteome</keyword>
<dbReference type="EMBL" id="BNCP01000017">
    <property type="protein sequence ID" value="GIL80251.1"/>
    <property type="molecule type" value="Genomic_DNA"/>
</dbReference>
<evidence type="ECO:0000256" key="1">
    <source>
        <dbReference type="SAM" id="MobiDB-lite"/>
    </source>
</evidence>
<evidence type="ECO:0000313" key="3">
    <source>
        <dbReference type="Proteomes" id="UP000747110"/>
    </source>
</evidence>
<accession>A0A8J4CEN9</accession>
<proteinExistence type="predicted"/>
<dbReference type="AlphaFoldDB" id="A0A8J4CEN9"/>
<dbReference type="OrthoDB" id="538414at2759"/>
<sequence length="137" mass="14130">MSPAVQEVRGLHGGANRGTDSGASKSESEGVDEGQGAVATRPRTSGATLAPAASPLRPFVSSASNEWGTPEAVLVRVRAMFAPGGIDLDPCSSPEANTRVGAWSFYDKATDGLSEAVAWVGNVYINPHVVVSWGIYG</sequence>